<evidence type="ECO:0000313" key="2">
    <source>
        <dbReference type="Proteomes" id="UP000580250"/>
    </source>
</evidence>
<reference evidence="1 2" key="1">
    <citation type="submission" date="2020-08" db="EMBL/GenBank/DDBJ databases">
        <authorList>
            <person name="Koutsovoulos G."/>
            <person name="Danchin GJ E."/>
        </authorList>
    </citation>
    <scope>NUCLEOTIDE SEQUENCE [LARGE SCALE GENOMIC DNA]</scope>
</reference>
<protein>
    <submittedName>
        <fullName evidence="1">Uncharacterized protein</fullName>
    </submittedName>
</protein>
<dbReference type="Proteomes" id="UP000580250">
    <property type="component" value="Unassembled WGS sequence"/>
</dbReference>
<dbReference type="EMBL" id="CAJEWN010000191">
    <property type="protein sequence ID" value="CAD2171847.1"/>
    <property type="molecule type" value="Genomic_DNA"/>
</dbReference>
<evidence type="ECO:0000313" key="1">
    <source>
        <dbReference type="EMBL" id="CAD2171847.1"/>
    </source>
</evidence>
<accession>A0A6V7VAA1</accession>
<sequence>MFIPDTQKFSPGADTPLPNFPNQFIPQNGSLCVHITCKNTNNKRHKQIIGNHDLRNIFILKHNEPIEIEIPDYCNKTENFNFSITHAVPIENGHYCFANVFANEGNTNRNDFKKWANVSKNLVGKINQPGEYEIKINYLSHINPFGTVTAYQAN</sequence>
<comment type="caution">
    <text evidence="1">The sequence shown here is derived from an EMBL/GenBank/DDBJ whole genome shotgun (WGS) entry which is preliminary data.</text>
</comment>
<gene>
    <name evidence="1" type="ORF">MENT_LOCUS23363</name>
</gene>
<organism evidence="1 2">
    <name type="scientific">Meloidogyne enterolobii</name>
    <name type="common">Root-knot nematode worm</name>
    <name type="synonym">Meloidogyne mayaguensis</name>
    <dbReference type="NCBI Taxonomy" id="390850"/>
    <lineage>
        <taxon>Eukaryota</taxon>
        <taxon>Metazoa</taxon>
        <taxon>Ecdysozoa</taxon>
        <taxon>Nematoda</taxon>
        <taxon>Chromadorea</taxon>
        <taxon>Rhabditida</taxon>
        <taxon>Tylenchina</taxon>
        <taxon>Tylenchomorpha</taxon>
        <taxon>Tylenchoidea</taxon>
        <taxon>Meloidogynidae</taxon>
        <taxon>Meloidogyninae</taxon>
        <taxon>Meloidogyne</taxon>
    </lineage>
</organism>
<proteinExistence type="predicted"/>
<name>A0A6V7VAA1_MELEN</name>
<dbReference type="AlphaFoldDB" id="A0A6V7VAA1"/>